<evidence type="ECO:0000313" key="11">
    <source>
        <dbReference type="EMBL" id="HIY20610.1"/>
    </source>
</evidence>
<dbReference type="PIRSF" id="PIRSF500217">
    <property type="entry name" value="AlgI"/>
    <property type="match status" value="1"/>
</dbReference>
<dbReference type="EMBL" id="DXDX01000037">
    <property type="protein sequence ID" value="HIY20610.1"/>
    <property type="molecule type" value="Genomic_DNA"/>
</dbReference>
<feature type="transmembrane region" description="Helical" evidence="10">
    <location>
        <begin position="113"/>
        <end position="140"/>
    </location>
</feature>
<evidence type="ECO:0000256" key="2">
    <source>
        <dbReference type="ARBA" id="ARBA00010323"/>
    </source>
</evidence>
<reference evidence="11" key="1">
    <citation type="journal article" date="2021" name="PeerJ">
        <title>Extensive microbial diversity within the chicken gut microbiome revealed by metagenomics and culture.</title>
        <authorList>
            <person name="Gilroy R."/>
            <person name="Ravi A."/>
            <person name="Getino M."/>
            <person name="Pursley I."/>
            <person name="Horton D.L."/>
            <person name="Alikhan N.F."/>
            <person name="Baker D."/>
            <person name="Gharbi K."/>
            <person name="Hall N."/>
            <person name="Watson M."/>
            <person name="Adriaenssens E.M."/>
            <person name="Foster-Nyarko E."/>
            <person name="Jarju S."/>
            <person name="Secka A."/>
            <person name="Antonio M."/>
            <person name="Oren A."/>
            <person name="Chaudhuri R.R."/>
            <person name="La Ragione R."/>
            <person name="Hildebrand F."/>
            <person name="Pallen M.J."/>
        </authorList>
    </citation>
    <scope>NUCLEOTIDE SEQUENCE</scope>
    <source>
        <strain evidence="11">ChiBcec16_6824</strain>
    </source>
</reference>
<feature type="transmembrane region" description="Helical" evidence="10">
    <location>
        <begin position="56"/>
        <end position="74"/>
    </location>
</feature>
<keyword evidence="7 9" id="KW-0472">Membrane</keyword>
<organism evidence="11 12">
    <name type="scientific">Candidatus Flavonifractor merdigallinarum</name>
    <dbReference type="NCBI Taxonomy" id="2838589"/>
    <lineage>
        <taxon>Bacteria</taxon>
        <taxon>Bacillati</taxon>
        <taxon>Bacillota</taxon>
        <taxon>Clostridia</taxon>
        <taxon>Eubacteriales</taxon>
        <taxon>Oscillospiraceae</taxon>
        <taxon>Flavonifractor</taxon>
    </lineage>
</organism>
<evidence type="ECO:0000313" key="12">
    <source>
        <dbReference type="Proteomes" id="UP000823868"/>
    </source>
</evidence>
<sequence>MLFSSSIFLFLFLPLMLLGYYGPCRLFGRWSRPVQNLLLLVGSLLFYAWGEPWFVLVMMASILANYGFGLWVHTCKTAGRSTRTPIVLSVVCNLGLMFVFKYLTFVLTELGRLGISLTVPVIELPLGISFFTFQAMSYVLDVNRGRGSVQRNPLKVGLYISFFPQLIAGPIVKYETVADEIDHRRENWADFSSGVCRFIVGMGKKVILANQLAVVADFAYARPEGYLSTGLAWLGALCYTLQIYYDFSGYSDMAIGMGRMFGFHFLENFNYPYISRSVTEFWRRWHISLSTWFRDYVYFPLGGSRVDARWKHIRNLFVVWLLTGIWHGAAWTFVLWGLYYFVLLVLEKFCGLGRGWPAPFQWALTFLLVNLGWVLFRAEHLSVAIPYLTAMVKPLGGWWDGYATLFLTDNLPILAAALLFSAPLAPWLGRRTEHWTGAAAVVRETVYALGLVLLLLVSASFIVKGTYNPFIYSNF</sequence>
<dbReference type="AlphaFoldDB" id="A0A9D1Y7B2"/>
<comment type="caution">
    <text evidence="11">The sequence shown here is derived from an EMBL/GenBank/DDBJ whole genome shotgun (WGS) entry which is preliminary data.</text>
</comment>
<dbReference type="Proteomes" id="UP000823868">
    <property type="component" value="Unassembled WGS sequence"/>
</dbReference>
<feature type="transmembrane region" description="Helical" evidence="10">
    <location>
        <begin position="441"/>
        <end position="463"/>
    </location>
</feature>
<gene>
    <name evidence="11" type="ORF">H9841_01740</name>
</gene>
<feature type="transmembrane region" description="Helical" evidence="10">
    <location>
        <begin position="6"/>
        <end position="22"/>
    </location>
</feature>
<dbReference type="GO" id="GO:0005886">
    <property type="term" value="C:plasma membrane"/>
    <property type="evidence" value="ECO:0007669"/>
    <property type="project" value="UniProtKB-SubCell"/>
</dbReference>
<evidence type="ECO:0000256" key="9">
    <source>
        <dbReference type="PIRNR" id="PIRNR016636"/>
    </source>
</evidence>
<dbReference type="GO" id="GO:0016746">
    <property type="term" value="F:acyltransferase activity"/>
    <property type="evidence" value="ECO:0007669"/>
    <property type="project" value="UniProtKB-KW"/>
</dbReference>
<keyword evidence="5 10" id="KW-0812">Transmembrane</keyword>
<evidence type="ECO:0000256" key="7">
    <source>
        <dbReference type="ARBA" id="ARBA00023136"/>
    </source>
</evidence>
<dbReference type="GO" id="GO:0042121">
    <property type="term" value="P:alginic acid biosynthetic process"/>
    <property type="evidence" value="ECO:0007669"/>
    <property type="project" value="InterPro"/>
</dbReference>
<evidence type="ECO:0000256" key="5">
    <source>
        <dbReference type="ARBA" id="ARBA00022692"/>
    </source>
</evidence>
<evidence type="ECO:0000256" key="3">
    <source>
        <dbReference type="ARBA" id="ARBA00022475"/>
    </source>
</evidence>
<feature type="transmembrane region" description="Helical" evidence="10">
    <location>
        <begin position="383"/>
        <end position="399"/>
    </location>
</feature>
<feature type="transmembrane region" description="Helical" evidence="10">
    <location>
        <begin position="86"/>
        <end position="107"/>
    </location>
</feature>
<reference evidence="11" key="2">
    <citation type="submission" date="2021-04" db="EMBL/GenBank/DDBJ databases">
        <authorList>
            <person name="Gilroy R."/>
        </authorList>
    </citation>
    <scope>NUCLEOTIDE SEQUENCE</scope>
    <source>
        <strain evidence="11">ChiBcec16_6824</strain>
    </source>
</reference>
<dbReference type="Pfam" id="PF03062">
    <property type="entry name" value="MBOAT"/>
    <property type="match status" value="1"/>
</dbReference>
<dbReference type="PANTHER" id="PTHR13285:SF23">
    <property type="entry name" value="TEICHOIC ACID D-ALANYLTRANSFERASE"/>
    <property type="match status" value="1"/>
</dbReference>
<proteinExistence type="inferred from homology"/>
<dbReference type="InterPro" id="IPR028362">
    <property type="entry name" value="AlgI"/>
</dbReference>
<feature type="transmembrane region" description="Helical" evidence="10">
    <location>
        <begin position="359"/>
        <end position="376"/>
    </location>
</feature>
<evidence type="ECO:0000256" key="1">
    <source>
        <dbReference type="ARBA" id="ARBA00004651"/>
    </source>
</evidence>
<comment type="subcellular location">
    <subcellularLocation>
        <location evidence="1">Cell membrane</location>
        <topology evidence="1">Multi-pass membrane protein</topology>
    </subcellularLocation>
</comment>
<evidence type="ECO:0000256" key="6">
    <source>
        <dbReference type="ARBA" id="ARBA00022989"/>
    </source>
</evidence>
<keyword evidence="6 10" id="KW-1133">Transmembrane helix</keyword>
<protein>
    <submittedName>
        <fullName evidence="11">MBOAT family protein</fullName>
    </submittedName>
</protein>
<evidence type="ECO:0000256" key="4">
    <source>
        <dbReference type="ARBA" id="ARBA00022679"/>
    </source>
</evidence>
<name>A0A9D1Y7B2_9FIRM</name>
<dbReference type="InterPro" id="IPR004299">
    <property type="entry name" value="MBOAT_fam"/>
</dbReference>
<dbReference type="PANTHER" id="PTHR13285">
    <property type="entry name" value="ACYLTRANSFERASE"/>
    <property type="match status" value="1"/>
</dbReference>
<evidence type="ECO:0000256" key="8">
    <source>
        <dbReference type="ARBA" id="ARBA00023315"/>
    </source>
</evidence>
<dbReference type="InterPro" id="IPR051085">
    <property type="entry name" value="MB_O-acyltransferase"/>
</dbReference>
<comment type="similarity">
    <text evidence="2 9">Belongs to the membrane-bound acyltransferase family.</text>
</comment>
<dbReference type="InterPro" id="IPR024194">
    <property type="entry name" value="Ac/AlaTfrase_AlgI/DltB"/>
</dbReference>
<keyword evidence="4 9" id="KW-0808">Transferase</keyword>
<keyword evidence="3 9" id="KW-1003">Cell membrane</keyword>
<keyword evidence="8 9" id="KW-0012">Acyltransferase</keyword>
<accession>A0A9D1Y7B2</accession>
<feature type="transmembrane region" description="Helical" evidence="10">
    <location>
        <begin position="317"/>
        <end position="339"/>
    </location>
</feature>
<evidence type="ECO:0000256" key="10">
    <source>
        <dbReference type="SAM" id="Phobius"/>
    </source>
</evidence>
<dbReference type="PIRSF" id="PIRSF016636">
    <property type="entry name" value="AlgI_DltB"/>
    <property type="match status" value="1"/>
</dbReference>
<feature type="transmembrane region" description="Helical" evidence="10">
    <location>
        <begin position="411"/>
        <end position="429"/>
    </location>
</feature>